<reference evidence="1 2" key="1">
    <citation type="journal article" date="2020" name="bioRxiv">
        <title>Whole genome comparisons of ergot fungi reveals the divergence and evolution of species within the genus Claviceps are the result of varying mechanisms driving genome evolution and host range expansion.</title>
        <authorList>
            <person name="Wyka S.A."/>
            <person name="Mondo S.J."/>
            <person name="Liu M."/>
            <person name="Dettman J."/>
            <person name="Nalam V."/>
            <person name="Broders K.D."/>
        </authorList>
    </citation>
    <scope>NUCLEOTIDE SEQUENCE [LARGE SCALE GENOMIC DNA]</scope>
    <source>
        <strain evidence="1 2">CCC 1485</strain>
    </source>
</reference>
<evidence type="ECO:0000313" key="2">
    <source>
        <dbReference type="Proteomes" id="UP000706124"/>
    </source>
</evidence>
<dbReference type="AlphaFoldDB" id="A0A9P7MDJ1"/>
<comment type="caution">
    <text evidence="1">The sequence shown here is derived from an EMBL/GenBank/DDBJ whole genome shotgun (WGS) entry which is preliminary data.</text>
</comment>
<dbReference type="Proteomes" id="UP000706124">
    <property type="component" value="Unassembled WGS sequence"/>
</dbReference>
<protein>
    <submittedName>
        <fullName evidence="1">Uncharacterized protein</fullName>
    </submittedName>
</protein>
<proteinExistence type="predicted"/>
<name>A0A9P7MDJ1_9HYPO</name>
<dbReference type="EMBL" id="SRPO01000146">
    <property type="protein sequence ID" value="KAG5938767.1"/>
    <property type="molecule type" value="Genomic_DNA"/>
</dbReference>
<keyword evidence="2" id="KW-1185">Reference proteome</keyword>
<gene>
    <name evidence="1" type="ORF">E4U60_001191</name>
</gene>
<organism evidence="1 2">
    <name type="scientific">Claviceps pazoutovae</name>
    <dbReference type="NCBI Taxonomy" id="1649127"/>
    <lineage>
        <taxon>Eukaryota</taxon>
        <taxon>Fungi</taxon>
        <taxon>Dikarya</taxon>
        <taxon>Ascomycota</taxon>
        <taxon>Pezizomycotina</taxon>
        <taxon>Sordariomycetes</taxon>
        <taxon>Hypocreomycetidae</taxon>
        <taxon>Hypocreales</taxon>
        <taxon>Clavicipitaceae</taxon>
        <taxon>Claviceps</taxon>
    </lineage>
</organism>
<accession>A0A9P7MDJ1</accession>
<sequence>MCWILPPPSKANAVWTAIGQRFTAGDQFTENPVEDWNNGINPTARLPSLKKIPVEELERYWIQEYSARR</sequence>
<evidence type="ECO:0000313" key="1">
    <source>
        <dbReference type="EMBL" id="KAG5938767.1"/>
    </source>
</evidence>